<reference evidence="1" key="1">
    <citation type="submission" date="2020-09" db="EMBL/GenBank/DDBJ databases">
        <title>Genome-Enabled Discovery of Anthraquinone Biosynthesis in Senna tora.</title>
        <authorList>
            <person name="Kang S.-H."/>
            <person name="Pandey R.P."/>
            <person name="Lee C.-M."/>
            <person name="Sim J.-S."/>
            <person name="Jeong J.-T."/>
            <person name="Choi B.-S."/>
            <person name="Jung M."/>
            <person name="Ginzburg D."/>
            <person name="Zhao K."/>
            <person name="Won S.Y."/>
            <person name="Oh T.-J."/>
            <person name="Yu Y."/>
            <person name="Kim N.-H."/>
            <person name="Lee O.R."/>
            <person name="Lee T.-H."/>
            <person name="Bashyal P."/>
            <person name="Kim T.-S."/>
            <person name="Lee W.-H."/>
            <person name="Kawkins C."/>
            <person name="Kim C.-K."/>
            <person name="Kim J.S."/>
            <person name="Ahn B.O."/>
            <person name="Rhee S.Y."/>
            <person name="Sohng J.K."/>
        </authorList>
    </citation>
    <scope>NUCLEOTIDE SEQUENCE</scope>
    <source>
        <tissue evidence="1">Leaf</tissue>
    </source>
</reference>
<comment type="caution">
    <text evidence="1">The sequence shown here is derived from an EMBL/GenBank/DDBJ whole genome shotgun (WGS) entry which is preliminary data.</text>
</comment>
<protein>
    <submittedName>
        <fullName evidence="1">Uncharacterized protein</fullName>
    </submittedName>
</protein>
<organism evidence="1 2">
    <name type="scientific">Senna tora</name>
    <dbReference type="NCBI Taxonomy" id="362788"/>
    <lineage>
        <taxon>Eukaryota</taxon>
        <taxon>Viridiplantae</taxon>
        <taxon>Streptophyta</taxon>
        <taxon>Embryophyta</taxon>
        <taxon>Tracheophyta</taxon>
        <taxon>Spermatophyta</taxon>
        <taxon>Magnoliopsida</taxon>
        <taxon>eudicotyledons</taxon>
        <taxon>Gunneridae</taxon>
        <taxon>Pentapetalae</taxon>
        <taxon>rosids</taxon>
        <taxon>fabids</taxon>
        <taxon>Fabales</taxon>
        <taxon>Fabaceae</taxon>
        <taxon>Caesalpinioideae</taxon>
        <taxon>Cassia clade</taxon>
        <taxon>Senna</taxon>
    </lineage>
</organism>
<dbReference type="EMBL" id="JAAIUW010000011">
    <property type="protein sequence ID" value="KAF7809645.1"/>
    <property type="molecule type" value="Genomic_DNA"/>
</dbReference>
<sequence length="236" mass="24831">MKLQLGMGSECDDVVRRGTGEGACTIVISVAVSAWARALEELRVTARFARVRSRVSPTAAILRISKRFTRAFTRHALSPVAGRRHLQLRRASSVQIHNASRRRAVPRPRPALRLHRHRKVIAIDEANVVEIESTGAVQCELRESRRRSGAATGAFDGGGAAVAGEAGEFSGGVLGAESPAPEAAGPGGRELEGVGFAGLEGEAGGGELWSASAGQNAWPYCVAALVDDCECGRIGK</sequence>
<evidence type="ECO:0000313" key="2">
    <source>
        <dbReference type="Proteomes" id="UP000634136"/>
    </source>
</evidence>
<evidence type="ECO:0000313" key="1">
    <source>
        <dbReference type="EMBL" id="KAF7809645.1"/>
    </source>
</evidence>
<proteinExistence type="predicted"/>
<accession>A0A834W4R8</accession>
<dbReference type="AlphaFoldDB" id="A0A834W4R8"/>
<name>A0A834W4R8_9FABA</name>
<keyword evidence="2" id="KW-1185">Reference proteome</keyword>
<gene>
    <name evidence="1" type="ORF">G2W53_036388</name>
</gene>
<dbReference type="Proteomes" id="UP000634136">
    <property type="component" value="Unassembled WGS sequence"/>
</dbReference>